<name>A0A481YMZ3_9VIRU</name>
<proteinExistence type="predicted"/>
<keyword evidence="1" id="KW-0812">Transmembrane</keyword>
<reference evidence="2" key="1">
    <citation type="journal article" date="2019" name="MBio">
        <title>Virus Genomes from Deep Sea Sediments Expand the Ocean Megavirome and Support Independent Origins of Viral Gigantism.</title>
        <authorList>
            <person name="Backstrom D."/>
            <person name="Yutin N."/>
            <person name="Jorgensen S.L."/>
            <person name="Dharamshi J."/>
            <person name="Homa F."/>
            <person name="Zaremba-Niedwiedzka K."/>
            <person name="Spang A."/>
            <person name="Wolf Y.I."/>
            <person name="Koonin E.V."/>
            <person name="Ettema T.J."/>
        </authorList>
    </citation>
    <scope>NUCLEOTIDE SEQUENCE</scope>
</reference>
<organism evidence="2">
    <name type="scientific">Pithovirus LCDPAC01</name>
    <dbReference type="NCBI Taxonomy" id="2506600"/>
    <lineage>
        <taxon>Viruses</taxon>
        <taxon>Pithoviruses</taxon>
    </lineage>
</organism>
<gene>
    <name evidence="2" type="ORF">LCDPAC01_01360</name>
</gene>
<feature type="transmembrane region" description="Helical" evidence="1">
    <location>
        <begin position="62"/>
        <end position="83"/>
    </location>
</feature>
<accession>A0A481YMZ3</accession>
<evidence type="ECO:0000256" key="1">
    <source>
        <dbReference type="SAM" id="Phobius"/>
    </source>
</evidence>
<sequence>MEEPKTFNADLSGILIDDIGRDGKDWDDSAHETVHVWKNEMKKLECTYDYVLDSLQASIECYHTLSIAIGTMAIICGAIGYNYDNTTTRGFAIQIMTFVLTTLSTLFMGFTKRKTKLSRIKELSGYIIRISTFISVLSTELTLPLKLRKNANEFLITLTPTYKGIIAKKPNLTSSEDKESSEHYYRNNTVRLAL</sequence>
<feature type="transmembrane region" description="Helical" evidence="1">
    <location>
        <begin position="89"/>
        <end position="111"/>
    </location>
</feature>
<evidence type="ECO:0000313" key="2">
    <source>
        <dbReference type="EMBL" id="QBK84655.1"/>
    </source>
</evidence>
<protein>
    <submittedName>
        <fullName evidence="2">Uncharacterized protein</fullName>
    </submittedName>
</protein>
<keyword evidence="1" id="KW-1133">Transmembrane helix</keyword>
<keyword evidence="1" id="KW-0472">Membrane</keyword>
<dbReference type="EMBL" id="MK500283">
    <property type="protein sequence ID" value="QBK84655.1"/>
    <property type="molecule type" value="Genomic_DNA"/>
</dbReference>